<feature type="compositionally biased region" description="Polar residues" evidence="2">
    <location>
        <begin position="248"/>
        <end position="258"/>
    </location>
</feature>
<dbReference type="EMBL" id="LHPN01000014">
    <property type="protein sequence ID" value="OAL69506.1"/>
    <property type="molecule type" value="Genomic_DNA"/>
</dbReference>
<dbReference type="PANTHER" id="PTHR21531">
    <property type="entry name" value="LOW-TEMPERATURE VIABILITY PROTEIN LTV1-RELATED"/>
    <property type="match status" value="1"/>
</dbReference>
<protein>
    <submittedName>
        <fullName evidence="3">Low-temperature viability protein ltv1</fullName>
    </submittedName>
</protein>
<reference evidence="3 4" key="1">
    <citation type="submission" date="2016-05" db="EMBL/GenBank/DDBJ databases">
        <title>Genome sequencing of Trichophyton violaceum CMCC(F)T3l isolated from hair.</title>
        <authorList>
            <person name="Zhan P."/>
            <person name="Tao Y."/>
            <person name="Liu W."/>
        </authorList>
    </citation>
    <scope>NUCLEOTIDE SEQUENCE [LARGE SCALE GENOMIC DNA]</scope>
    <source>
        <strain evidence="4">CMCC(F)T3l</strain>
    </source>
</reference>
<feature type="region of interest" description="Disordered" evidence="2">
    <location>
        <begin position="330"/>
        <end position="351"/>
    </location>
</feature>
<evidence type="ECO:0000313" key="3">
    <source>
        <dbReference type="EMBL" id="OAL69506.1"/>
    </source>
</evidence>
<dbReference type="GO" id="GO:0005634">
    <property type="term" value="C:nucleus"/>
    <property type="evidence" value="ECO:0007669"/>
    <property type="project" value="TreeGrafter"/>
</dbReference>
<dbReference type="GO" id="GO:0030688">
    <property type="term" value="C:preribosome, small subunit precursor"/>
    <property type="evidence" value="ECO:0007669"/>
    <property type="project" value="TreeGrafter"/>
</dbReference>
<feature type="compositionally biased region" description="Polar residues" evidence="2">
    <location>
        <begin position="340"/>
        <end position="351"/>
    </location>
</feature>
<name>A0A178FC85_TRIVO</name>
<evidence type="ECO:0000256" key="2">
    <source>
        <dbReference type="SAM" id="MobiDB-lite"/>
    </source>
</evidence>
<dbReference type="AlphaFoldDB" id="A0A178FC85"/>
<feature type="compositionally biased region" description="Basic and acidic residues" evidence="2">
    <location>
        <begin position="55"/>
        <end position="69"/>
    </location>
</feature>
<dbReference type="Proteomes" id="UP000243519">
    <property type="component" value="Unassembled WGS sequence"/>
</dbReference>
<comment type="similarity">
    <text evidence="1">Belongs to the LTV1 family.</text>
</comment>
<proteinExistence type="inferred from homology"/>
<keyword evidence="4" id="KW-1185">Reference proteome</keyword>
<dbReference type="GO" id="GO:0042274">
    <property type="term" value="P:ribosomal small subunit biogenesis"/>
    <property type="evidence" value="ECO:0007669"/>
    <property type="project" value="InterPro"/>
</dbReference>
<dbReference type="OrthoDB" id="5852896at2759"/>
<feature type="compositionally biased region" description="Polar residues" evidence="2">
    <location>
        <begin position="265"/>
        <end position="274"/>
    </location>
</feature>
<gene>
    <name evidence="3" type="ORF">A7D00_6626</name>
</gene>
<evidence type="ECO:0000313" key="4">
    <source>
        <dbReference type="Proteomes" id="UP000243519"/>
    </source>
</evidence>
<dbReference type="Pfam" id="PF04180">
    <property type="entry name" value="LTV"/>
    <property type="match status" value="1"/>
</dbReference>
<dbReference type="GO" id="GO:0000056">
    <property type="term" value="P:ribosomal small subunit export from nucleus"/>
    <property type="evidence" value="ECO:0007669"/>
    <property type="project" value="TreeGrafter"/>
</dbReference>
<dbReference type="GO" id="GO:0005829">
    <property type="term" value="C:cytosol"/>
    <property type="evidence" value="ECO:0007669"/>
    <property type="project" value="TreeGrafter"/>
</dbReference>
<sequence length="483" mass="53952">MPPTKQWIDKKSATKYQLFHRSQNDPLIHDPEAEDRILHVVGRPGPASSIKSSSSKRETRTLRELDEEFKSATRKNEGEAANYGIFYDDTKYDYMQHLRGLGEGVGDAHFVEARTKGKEKKGMKLEDALKEISLDGDGAENFTYGDANDDILSTASSYIRKATYQDQQDVPDAIAGFQPDMDPRLREALEALEDDAYVDEECDEDIFDNLVAGGHDAEVDPDEWRDTYIEDHDEGWESDATEKAPVQHDTSTDSQLPTASDDKGNSVTSSQPPNDDQIPDVEEHEGDWLKDFAKYKKDMKANKVAAKVDDSASELRTTASTLFTLGGTPVRKKKRKGAKTNPSAYSMTSSSLARTEGHRLLDDRFERMEALYALDEGEEYEGSSMADDMSVTSGVSRFSRFSKLSQAPSLVANDRNTTLRSDFNDVMDGFLDKWDDRRVHAKRKGAQGRRGKNGNEVIGMRMLDEVRQGLGPPKLSTNAFGKV</sequence>
<dbReference type="InterPro" id="IPR007307">
    <property type="entry name" value="Ltv1"/>
</dbReference>
<dbReference type="PANTHER" id="PTHR21531:SF0">
    <property type="entry name" value="PROTEIN LTV1 HOMOLOG"/>
    <property type="match status" value="1"/>
</dbReference>
<feature type="region of interest" description="Disordered" evidence="2">
    <location>
        <begin position="42"/>
        <end position="69"/>
    </location>
</feature>
<comment type="caution">
    <text evidence="3">The sequence shown here is derived from an EMBL/GenBank/DDBJ whole genome shotgun (WGS) entry which is preliminary data.</text>
</comment>
<evidence type="ECO:0000256" key="1">
    <source>
        <dbReference type="ARBA" id="ARBA00009078"/>
    </source>
</evidence>
<feature type="region of interest" description="Disordered" evidence="2">
    <location>
        <begin position="237"/>
        <end position="282"/>
    </location>
</feature>
<accession>A0A178FC85</accession>
<organism evidence="3 4">
    <name type="scientific">Trichophyton violaceum</name>
    <dbReference type="NCBI Taxonomy" id="34388"/>
    <lineage>
        <taxon>Eukaryota</taxon>
        <taxon>Fungi</taxon>
        <taxon>Dikarya</taxon>
        <taxon>Ascomycota</taxon>
        <taxon>Pezizomycotina</taxon>
        <taxon>Eurotiomycetes</taxon>
        <taxon>Eurotiomycetidae</taxon>
        <taxon>Onygenales</taxon>
        <taxon>Arthrodermataceae</taxon>
        <taxon>Trichophyton</taxon>
    </lineage>
</organism>